<protein>
    <submittedName>
        <fullName evidence="3">Ribonuclease H-like domain-containing protein</fullName>
    </submittedName>
</protein>
<evidence type="ECO:0000313" key="3">
    <source>
        <dbReference type="EMBL" id="GEU90195.1"/>
    </source>
</evidence>
<feature type="compositionally biased region" description="Polar residues" evidence="1">
    <location>
        <begin position="424"/>
        <end position="437"/>
    </location>
</feature>
<proteinExistence type="predicted"/>
<evidence type="ECO:0000256" key="1">
    <source>
        <dbReference type="SAM" id="MobiDB-lite"/>
    </source>
</evidence>
<organism evidence="3">
    <name type="scientific">Tanacetum cinerariifolium</name>
    <name type="common">Dalmatian daisy</name>
    <name type="synonym">Chrysanthemum cinerariifolium</name>
    <dbReference type="NCBI Taxonomy" id="118510"/>
    <lineage>
        <taxon>Eukaryota</taxon>
        <taxon>Viridiplantae</taxon>
        <taxon>Streptophyta</taxon>
        <taxon>Embryophyta</taxon>
        <taxon>Tracheophyta</taxon>
        <taxon>Spermatophyta</taxon>
        <taxon>Magnoliopsida</taxon>
        <taxon>eudicotyledons</taxon>
        <taxon>Gunneridae</taxon>
        <taxon>Pentapetalae</taxon>
        <taxon>asterids</taxon>
        <taxon>campanulids</taxon>
        <taxon>Asterales</taxon>
        <taxon>Asteraceae</taxon>
        <taxon>Asteroideae</taxon>
        <taxon>Anthemideae</taxon>
        <taxon>Anthemidinae</taxon>
        <taxon>Tanacetum</taxon>
    </lineage>
</organism>
<feature type="domain" description="Retroviral polymerase SH3-like" evidence="2">
    <location>
        <begin position="280"/>
        <end position="326"/>
    </location>
</feature>
<name>A0A6L2NZU5_TANCI</name>
<dbReference type="EMBL" id="BKCJ010010131">
    <property type="protein sequence ID" value="GEU90195.1"/>
    <property type="molecule type" value="Genomic_DNA"/>
</dbReference>
<feature type="compositionally biased region" description="Basic and acidic residues" evidence="1">
    <location>
        <begin position="362"/>
        <end position="373"/>
    </location>
</feature>
<dbReference type="Pfam" id="PF25597">
    <property type="entry name" value="SH3_retrovirus"/>
    <property type="match status" value="1"/>
</dbReference>
<gene>
    <name evidence="3" type="ORF">Tci_062173</name>
</gene>
<feature type="region of interest" description="Disordered" evidence="1">
    <location>
        <begin position="410"/>
        <end position="437"/>
    </location>
</feature>
<dbReference type="AlphaFoldDB" id="A0A6L2NZU5"/>
<evidence type="ECO:0000259" key="2">
    <source>
        <dbReference type="Pfam" id="PF25597"/>
    </source>
</evidence>
<accession>A0A6L2NZU5</accession>
<dbReference type="InterPro" id="IPR057670">
    <property type="entry name" value="SH3_retrovirus"/>
</dbReference>
<comment type="caution">
    <text evidence="3">The sequence shown here is derived from an EMBL/GenBank/DDBJ whole genome shotgun (WGS) entry which is preliminary data.</text>
</comment>
<reference evidence="3" key="1">
    <citation type="journal article" date="2019" name="Sci. Rep.">
        <title>Draft genome of Tanacetum cinerariifolium, the natural source of mosquito coil.</title>
        <authorList>
            <person name="Yamashiro T."/>
            <person name="Shiraishi A."/>
            <person name="Satake H."/>
            <person name="Nakayama K."/>
        </authorList>
    </citation>
    <scope>NUCLEOTIDE SEQUENCE</scope>
</reference>
<sequence>MNLKHGVLYLVQIHEDDSEKIDLKWQLALLSMRTRKFFQKTGRKITIIGSDTAGYDKSKVECFNCHKLGYFAREFRQSRNQDSRNKNQDSSKRTVDVEETASKAMVAIDGVSFDWSYMADDKVPTNMALMDFLDSEDNCNYHQKERVVSWNNYTMVNYNYSTKKAHLSAHRNMASRTVLIKTGLRPLNTVRPVNTAHPKPTVYSARPMPKVVNTARPNSVVVNTVRANQVNAVKASTYTECVVLSLDFKLLNESQVLLRVLRKNNMYNVDLKNVAPSGDHLDKFDGKADEGYFVGYSVSNKAFRVFNSRTRIVKETMHMTFLENKPNVARSGQTWLFDINTLTKSMNYKPVIAGNQSNGSAGKEEKKDAKDLVNEDNEVLSTEEPRVNQEKDVNVNSTNNINTVKEINYSDDDEDVGAEADMTNLDSNIPVSPILTT</sequence>
<feature type="region of interest" description="Disordered" evidence="1">
    <location>
        <begin position="353"/>
        <end position="384"/>
    </location>
</feature>